<feature type="compositionally biased region" description="Polar residues" evidence="2">
    <location>
        <begin position="817"/>
        <end position="835"/>
    </location>
</feature>
<evidence type="ECO:0000313" key="6">
    <source>
        <dbReference type="Proteomes" id="UP000308267"/>
    </source>
</evidence>
<dbReference type="Pfam" id="PF14075">
    <property type="entry name" value="UBN_AB"/>
    <property type="match status" value="1"/>
</dbReference>
<feature type="compositionally biased region" description="Polar residues" evidence="2">
    <location>
        <begin position="576"/>
        <end position="612"/>
    </location>
</feature>
<feature type="region of interest" description="Disordered" evidence="2">
    <location>
        <begin position="814"/>
        <end position="852"/>
    </location>
</feature>
<dbReference type="AlphaFoldDB" id="A0A4S2LC53"/>
<comment type="caution">
    <text evidence="5">The sequence shown here is derived from an EMBL/GenBank/DDBJ whole genome shotgun (WGS) entry which is preliminary data.</text>
</comment>
<dbReference type="InterPro" id="IPR014840">
    <property type="entry name" value="HRD"/>
</dbReference>
<reference evidence="5 6" key="1">
    <citation type="journal article" date="2019" name="BMC Genomics">
        <title>New insights from Opisthorchis felineus genome: update on genomics of the epidemiologically important liver flukes.</title>
        <authorList>
            <person name="Ershov N.I."/>
            <person name="Mordvinov V.A."/>
            <person name="Prokhortchouk E.B."/>
            <person name="Pakharukova M.Y."/>
            <person name="Gunbin K.V."/>
            <person name="Ustyantsev K."/>
            <person name="Genaev M.A."/>
            <person name="Blinov A.G."/>
            <person name="Mazur A."/>
            <person name="Boulygina E."/>
            <person name="Tsygankova S."/>
            <person name="Khrameeva E."/>
            <person name="Chekanov N."/>
            <person name="Fan G."/>
            <person name="Xiao A."/>
            <person name="Zhang H."/>
            <person name="Xu X."/>
            <person name="Yang H."/>
            <person name="Solovyev V."/>
            <person name="Lee S.M."/>
            <person name="Liu X."/>
            <person name="Afonnikov D.A."/>
            <person name="Skryabin K.G."/>
        </authorList>
    </citation>
    <scope>NUCLEOTIDE SEQUENCE [LARGE SCALE GENOMIC DNA]</scope>
    <source>
        <strain evidence="5">AK-0245</strain>
        <tissue evidence="5">Whole organism</tissue>
    </source>
</reference>
<feature type="region of interest" description="Disordered" evidence="2">
    <location>
        <begin position="449"/>
        <end position="477"/>
    </location>
</feature>
<name>A0A4S2LC53_OPIFE</name>
<dbReference type="EMBL" id="SJOL01008260">
    <property type="protein sequence ID" value="TGZ60783.1"/>
    <property type="molecule type" value="Genomic_DNA"/>
</dbReference>
<feature type="region of interest" description="Disordered" evidence="2">
    <location>
        <begin position="278"/>
        <end position="329"/>
    </location>
</feature>
<protein>
    <recommendedName>
        <fullName evidence="7">Ubinuclein middle domain-containing protein</fullName>
    </recommendedName>
</protein>
<dbReference type="Pfam" id="PF08729">
    <property type="entry name" value="HUN"/>
    <property type="match status" value="1"/>
</dbReference>
<organism evidence="5 6">
    <name type="scientific">Opisthorchis felineus</name>
    <dbReference type="NCBI Taxonomy" id="147828"/>
    <lineage>
        <taxon>Eukaryota</taxon>
        <taxon>Metazoa</taxon>
        <taxon>Spiralia</taxon>
        <taxon>Lophotrochozoa</taxon>
        <taxon>Platyhelminthes</taxon>
        <taxon>Trematoda</taxon>
        <taxon>Digenea</taxon>
        <taxon>Opisthorchiida</taxon>
        <taxon>Opisthorchiata</taxon>
        <taxon>Opisthorchiidae</taxon>
        <taxon>Opisthorchis</taxon>
    </lineage>
</organism>
<keyword evidence="1" id="KW-0597">Phosphoprotein</keyword>
<evidence type="ECO:0000256" key="2">
    <source>
        <dbReference type="SAM" id="MobiDB-lite"/>
    </source>
</evidence>
<evidence type="ECO:0000259" key="4">
    <source>
        <dbReference type="Pfam" id="PF14075"/>
    </source>
</evidence>
<dbReference type="STRING" id="147828.A0A4S2LC53"/>
<keyword evidence="6" id="KW-1185">Reference proteome</keyword>
<dbReference type="GO" id="GO:0006325">
    <property type="term" value="P:chromatin organization"/>
    <property type="evidence" value="ECO:0007669"/>
    <property type="project" value="TreeGrafter"/>
</dbReference>
<dbReference type="PANTHER" id="PTHR21669">
    <property type="entry name" value="CAPZ-INTERACTING PROTEIN AND RELATED PROTEINS"/>
    <property type="match status" value="1"/>
</dbReference>
<feature type="compositionally biased region" description="Low complexity" evidence="2">
    <location>
        <begin position="278"/>
        <end position="287"/>
    </location>
</feature>
<feature type="compositionally biased region" description="Low complexity" evidence="2">
    <location>
        <begin position="456"/>
        <end position="468"/>
    </location>
</feature>
<feature type="domain" description="Hpc2-related" evidence="3">
    <location>
        <begin position="124"/>
        <end position="174"/>
    </location>
</feature>
<dbReference type="OrthoDB" id="68076at2759"/>
<dbReference type="GO" id="GO:0005634">
    <property type="term" value="C:nucleus"/>
    <property type="evidence" value="ECO:0007669"/>
    <property type="project" value="TreeGrafter"/>
</dbReference>
<feature type="domain" description="Ubinuclein middle" evidence="4">
    <location>
        <begin position="322"/>
        <end position="537"/>
    </location>
</feature>
<evidence type="ECO:0000256" key="1">
    <source>
        <dbReference type="ARBA" id="ARBA00022553"/>
    </source>
</evidence>
<accession>A0A4S2LC53</accession>
<dbReference type="Proteomes" id="UP000308267">
    <property type="component" value="Unassembled WGS sequence"/>
</dbReference>
<sequence length="997" mass="107533">MPLATLTPCNSAAACSTISLALAVLYLLLSRSLQKKVSTKTNNLVMPGTTVVFDINITNTEERREWSYLELVENHLLKNADDKVSSDPFSETDMLEQKRLVDLAKSLERKYGTMVTMKKSGKRKRIRIDDFLDPGEGYDTQDSFIDDSEAVDVYVAPNVSTKHGGFFVYEGALEGLEDESIEIEAPVGAKPSNSSMLSRPVAMKNKSKELLEKAVKRLSASKQSAAAQRRKLANLDSVFDAVLSCSENCSPGKRAAATAESPVKPAPITVLESLPLNANNNNKVKNAPIGVTESSKQPSPSPPPSPQQQQQQQPNVSPPPPLPTSLSSDITNSVTNLIKLGSSGGGNQRRVMSKPFEAELLSLAASLAAANVAPSVRSTVFAHVEGVLQWKRKSLTRRLKKLNEANEDQKMNPSLDALGDAIARAMPPLLESYVRDKELHAERVKVWQAENAEQNDTAPATADGAAPPKRNPKPGPPKKLFRWNVECRHLFESVVTLRLQSYHTLNLKGPREEYLRNLFPTLIQLWPDGWITNAALWRAALPVFQKFTATHPSPIINNTSGKHSTPTTSAPPTPNVPSLSPVPSINGSVRNGLSIPKTKSPQSVSNPSTVQHAVSPVPVSMSNTRPPVTSSPCTTAVPTVAPSREPIFQQLQGKQTPTVCLTDVAPSLKSTQTQDALRTMLSSKVAPHTPTRTDTDSVQHVRLSSPPAIQSSVHVSITPTIIKNKPTPNFAHNVRGPLLVQNMATTSGQRTPTVAASVATSVHVLHSGQVQATPSSQLGKNESGATPISTVSFRLPSINSLYVNSSVPQHSLGVGMSSPTSVGSQLSPAYSQQQRRYTEPRPSPKQFVRTPSMPLPTTVQQVLINPTPQPPKRTFAASTTGDAVDITGKQSTTYQQPVNQSSTVALSSSQIDQLQQRALVSSTRSSPSVNTAALPAAGTILLPRQPPPAHQQTATTQAYHQRLSVQFATFAPTAHTGLFITDVKTNDQRLVNPNKKE</sequence>
<proteinExistence type="predicted"/>
<dbReference type="InterPro" id="IPR026947">
    <property type="entry name" value="UBN_middle_dom"/>
</dbReference>
<gene>
    <name evidence="5" type="ORF">CRM22_008341</name>
</gene>
<feature type="compositionally biased region" description="Polar residues" evidence="2">
    <location>
        <begin position="620"/>
        <end position="636"/>
    </location>
</feature>
<evidence type="ECO:0000313" key="5">
    <source>
        <dbReference type="EMBL" id="TGZ60783.1"/>
    </source>
</evidence>
<evidence type="ECO:0000259" key="3">
    <source>
        <dbReference type="Pfam" id="PF08729"/>
    </source>
</evidence>
<feature type="region of interest" description="Disordered" evidence="2">
    <location>
        <begin position="554"/>
        <end position="636"/>
    </location>
</feature>
<dbReference type="PANTHER" id="PTHR21669:SF28">
    <property type="entry name" value="YEMANUCLEIN"/>
    <property type="match status" value="1"/>
</dbReference>
<feature type="compositionally biased region" description="Polar residues" evidence="2">
    <location>
        <begin position="554"/>
        <end position="563"/>
    </location>
</feature>
<evidence type="ECO:0008006" key="7">
    <source>
        <dbReference type="Google" id="ProtNLM"/>
    </source>
</evidence>